<dbReference type="GO" id="GO:0015031">
    <property type="term" value="P:protein transport"/>
    <property type="evidence" value="ECO:0007669"/>
    <property type="project" value="UniProtKB-KW"/>
</dbReference>
<feature type="transmembrane region" description="Helical" evidence="11">
    <location>
        <begin position="210"/>
        <end position="233"/>
    </location>
</feature>
<dbReference type="Gene3D" id="1.20.1560.10">
    <property type="entry name" value="ABC transporter type 1, transmembrane domain"/>
    <property type="match status" value="1"/>
</dbReference>
<feature type="domain" description="Peptidase C39" evidence="14">
    <location>
        <begin position="13"/>
        <end position="133"/>
    </location>
</feature>
<dbReference type="OrthoDB" id="9760358at2"/>
<dbReference type="AlphaFoldDB" id="A0A3P1XXF0"/>
<evidence type="ECO:0000256" key="1">
    <source>
        <dbReference type="ARBA" id="ARBA00004651"/>
    </source>
</evidence>
<dbReference type="FunFam" id="3.40.50.300:FF:000221">
    <property type="entry name" value="Multidrug ABC transporter ATP-binding protein"/>
    <property type="match status" value="1"/>
</dbReference>
<dbReference type="InterPro" id="IPR039421">
    <property type="entry name" value="Type_1_exporter"/>
</dbReference>
<evidence type="ECO:0000256" key="5">
    <source>
        <dbReference type="ARBA" id="ARBA00022741"/>
    </source>
</evidence>
<feature type="domain" description="ABC transmembrane type-1" evidence="13">
    <location>
        <begin position="171"/>
        <end position="451"/>
    </location>
</feature>
<dbReference type="PROSITE" id="PS50893">
    <property type="entry name" value="ABC_TRANSPORTER_2"/>
    <property type="match status" value="1"/>
</dbReference>
<evidence type="ECO:0000259" key="14">
    <source>
        <dbReference type="PROSITE" id="PS50990"/>
    </source>
</evidence>
<dbReference type="CDD" id="cd18571">
    <property type="entry name" value="ABC_6TM_peptidase_like"/>
    <property type="match status" value="1"/>
</dbReference>
<dbReference type="SMART" id="SM00382">
    <property type="entry name" value="AAA"/>
    <property type="match status" value="1"/>
</dbReference>
<keyword evidence="4 11" id="KW-0812">Transmembrane</keyword>
<evidence type="ECO:0000313" key="15">
    <source>
        <dbReference type="EMBL" id="RRD63115.1"/>
    </source>
</evidence>
<dbReference type="GO" id="GO:0005524">
    <property type="term" value="F:ATP binding"/>
    <property type="evidence" value="ECO:0007669"/>
    <property type="project" value="UniProtKB-KW"/>
</dbReference>
<keyword evidence="7" id="KW-0653">Protein transport</keyword>
<keyword evidence="10" id="KW-0080">Bacteriocin transport</keyword>
<keyword evidence="6" id="KW-0067">ATP-binding</keyword>
<dbReference type="Pfam" id="PF00005">
    <property type="entry name" value="ABC_tran"/>
    <property type="match status" value="1"/>
</dbReference>
<evidence type="ECO:0000256" key="9">
    <source>
        <dbReference type="ARBA" id="ARBA00023136"/>
    </source>
</evidence>
<dbReference type="Gene3D" id="3.40.50.300">
    <property type="entry name" value="P-loop containing nucleotide triphosphate hydrolases"/>
    <property type="match status" value="1"/>
</dbReference>
<keyword evidence="5" id="KW-0547">Nucleotide-binding</keyword>
<evidence type="ECO:0000256" key="4">
    <source>
        <dbReference type="ARBA" id="ARBA00022692"/>
    </source>
</evidence>
<dbReference type="EMBL" id="RQYS01000001">
    <property type="protein sequence ID" value="RRD63115.1"/>
    <property type="molecule type" value="Genomic_DNA"/>
</dbReference>
<dbReference type="InterPro" id="IPR011527">
    <property type="entry name" value="ABC1_TM_dom"/>
</dbReference>
<dbReference type="InterPro" id="IPR003593">
    <property type="entry name" value="AAA+_ATPase"/>
</dbReference>
<dbReference type="Pfam" id="PF03412">
    <property type="entry name" value="Peptidase_C39"/>
    <property type="match status" value="1"/>
</dbReference>
<evidence type="ECO:0000313" key="16">
    <source>
        <dbReference type="Proteomes" id="UP000278609"/>
    </source>
</evidence>
<keyword evidence="2" id="KW-0813">Transport</keyword>
<dbReference type="InterPro" id="IPR027417">
    <property type="entry name" value="P-loop_NTPase"/>
</dbReference>
<dbReference type="GO" id="GO:0005886">
    <property type="term" value="C:plasma membrane"/>
    <property type="evidence" value="ECO:0007669"/>
    <property type="project" value="UniProtKB-SubCell"/>
</dbReference>
<accession>A0A3P1XXF0</accession>
<dbReference type="GO" id="GO:0140359">
    <property type="term" value="F:ABC-type transporter activity"/>
    <property type="evidence" value="ECO:0007669"/>
    <property type="project" value="InterPro"/>
</dbReference>
<organism evidence="15 16">
    <name type="scientific">Tannerella forsythia</name>
    <name type="common">Bacteroides forsythus</name>
    <dbReference type="NCBI Taxonomy" id="28112"/>
    <lineage>
        <taxon>Bacteria</taxon>
        <taxon>Pseudomonadati</taxon>
        <taxon>Bacteroidota</taxon>
        <taxon>Bacteroidia</taxon>
        <taxon>Bacteroidales</taxon>
        <taxon>Tannerellaceae</taxon>
        <taxon>Tannerella</taxon>
    </lineage>
</organism>
<comment type="caution">
    <text evidence="15">The sequence shown here is derived from an EMBL/GenBank/DDBJ whole genome shotgun (WGS) entry which is preliminary data.</text>
</comment>
<evidence type="ECO:0000256" key="6">
    <source>
        <dbReference type="ARBA" id="ARBA00022840"/>
    </source>
</evidence>
<dbReference type="PANTHER" id="PTHR24221">
    <property type="entry name" value="ATP-BINDING CASSETTE SUB-FAMILY B"/>
    <property type="match status" value="1"/>
</dbReference>
<dbReference type="InterPro" id="IPR036640">
    <property type="entry name" value="ABC1_TM_sf"/>
</dbReference>
<sequence length="725" mass="83001">MFNKQIKFPSYIQHDRMDCGPSCLKIIAKYYGKTLSMKYLRELCHITREGVSMFDIARAAESIGMTTLAIKADFNDLRDKLPLPLIVHWEQRHFIVVYKIDRHKVYVSDPSYGLRIYTHREFEEGWELTDRRGSVMMLEPTNDFYDLENNETSSSLRHFMKYLKPYQRYLIQVIVGMILGILISLVSPFISQSIVDFGIGSGNMKFINTMLVAGVVLSVSSMLSGFIQSRIMLYVSERVNMRMVSDFLRKILTLPVTFFERKMVSDIMTRIGDLSRIQSFIMNTFLGIIVNTLLFVVYSAMMLYYQQNMFIIFITGNLIYLGWIMLFLKERKRLDNLAFEAHTSNQHDLLELLNNVDEIKTNNIANRRRWKWEFSRYNIYGLNVKELNLGQIQSTGAAFIAQIQNVILTYVAAKNVVDGNMTLGMMMAVQNILGQLSGPISSFVGYVESIQFAKLSLKRVNEVMLEEKPEKSNHNGLVPDNKSIEIRHLDFTYHPNMKPVLKNINLYIPAGKITAIVGESGSGKTTLLKLLLRFYNPTSGSISVGGTSLEDIGLFNWRNCIGSVLQDGKLFNDTILYNITLEEEESHIDTARLQQALQLSNIESFIRDRPLKLYTPLGKSGSGVSQGQKQRILIARAIYKNPDFIFLDEATNSLDANNEKEIVNNLERILEGKTAVVIAHRLSTIRNAHNIVVLRNGEITEQGTHDELMKLHGFYYELIHNQLEL</sequence>
<comment type="subcellular location">
    <subcellularLocation>
        <location evidence="1">Cell membrane</location>
        <topology evidence="1">Multi-pass membrane protein</topology>
    </subcellularLocation>
</comment>
<evidence type="ECO:0000259" key="12">
    <source>
        <dbReference type="PROSITE" id="PS50893"/>
    </source>
</evidence>
<dbReference type="GO" id="GO:0008233">
    <property type="term" value="F:peptidase activity"/>
    <property type="evidence" value="ECO:0007669"/>
    <property type="project" value="InterPro"/>
</dbReference>
<dbReference type="PANTHER" id="PTHR24221:SF654">
    <property type="entry name" value="ATP-BINDING CASSETTE SUB-FAMILY B MEMBER 6"/>
    <property type="match status" value="1"/>
</dbReference>
<dbReference type="PROSITE" id="PS50990">
    <property type="entry name" value="PEPTIDASE_C39"/>
    <property type="match status" value="1"/>
</dbReference>
<evidence type="ECO:0000256" key="3">
    <source>
        <dbReference type="ARBA" id="ARBA00022475"/>
    </source>
</evidence>
<evidence type="ECO:0000256" key="10">
    <source>
        <dbReference type="ARBA" id="ARBA00043264"/>
    </source>
</evidence>
<dbReference type="CDD" id="cd02418">
    <property type="entry name" value="Peptidase_C39B"/>
    <property type="match status" value="1"/>
</dbReference>
<proteinExistence type="predicted"/>
<dbReference type="GO" id="GO:0006508">
    <property type="term" value="P:proteolysis"/>
    <property type="evidence" value="ECO:0007669"/>
    <property type="project" value="InterPro"/>
</dbReference>
<dbReference type="Gene3D" id="3.90.70.10">
    <property type="entry name" value="Cysteine proteinases"/>
    <property type="match status" value="1"/>
</dbReference>
<reference evidence="15 16" key="1">
    <citation type="submission" date="2018-11" db="EMBL/GenBank/DDBJ databases">
        <title>Genomes From Bacteria Associated with the Canine Oral Cavity: a Test Case for Automated Genome-Based Taxonomic Assignment.</title>
        <authorList>
            <person name="Coil D.A."/>
            <person name="Jospin G."/>
            <person name="Darling A.E."/>
            <person name="Wallis C."/>
            <person name="Davis I.J."/>
            <person name="Harris S."/>
            <person name="Eisen J.A."/>
            <person name="Holcombe L.J."/>
            <person name="O'Flynn C."/>
        </authorList>
    </citation>
    <scope>NUCLEOTIDE SEQUENCE [LARGE SCALE GENOMIC DNA]</scope>
    <source>
        <strain evidence="15 16">OH2617_COT-023</strain>
    </source>
</reference>
<evidence type="ECO:0000256" key="11">
    <source>
        <dbReference type="SAM" id="Phobius"/>
    </source>
</evidence>
<dbReference type="GO" id="GO:0016887">
    <property type="term" value="F:ATP hydrolysis activity"/>
    <property type="evidence" value="ECO:0007669"/>
    <property type="project" value="InterPro"/>
</dbReference>
<dbReference type="InterPro" id="IPR017871">
    <property type="entry name" value="ABC_transporter-like_CS"/>
</dbReference>
<name>A0A3P1XXF0_TANFO</name>
<keyword evidence="3" id="KW-1003">Cell membrane</keyword>
<evidence type="ECO:0000256" key="8">
    <source>
        <dbReference type="ARBA" id="ARBA00022989"/>
    </source>
</evidence>
<evidence type="ECO:0000256" key="2">
    <source>
        <dbReference type="ARBA" id="ARBA00022448"/>
    </source>
</evidence>
<evidence type="ECO:0000256" key="7">
    <source>
        <dbReference type="ARBA" id="ARBA00022927"/>
    </source>
</evidence>
<feature type="transmembrane region" description="Helical" evidence="11">
    <location>
        <begin position="169"/>
        <end position="190"/>
    </location>
</feature>
<dbReference type="Pfam" id="PF00664">
    <property type="entry name" value="ABC_membrane"/>
    <property type="match status" value="1"/>
</dbReference>
<dbReference type="Proteomes" id="UP000278609">
    <property type="component" value="Unassembled WGS sequence"/>
</dbReference>
<dbReference type="InterPro" id="IPR005074">
    <property type="entry name" value="Peptidase_C39"/>
</dbReference>
<feature type="transmembrane region" description="Helical" evidence="11">
    <location>
        <begin position="310"/>
        <end position="328"/>
    </location>
</feature>
<dbReference type="RefSeq" id="WP_124750259.1">
    <property type="nucleotide sequence ID" value="NZ_RQYS01000001.1"/>
</dbReference>
<feature type="domain" description="ABC transporter" evidence="12">
    <location>
        <begin position="486"/>
        <end position="721"/>
    </location>
</feature>
<dbReference type="SUPFAM" id="SSF90123">
    <property type="entry name" value="ABC transporter transmembrane region"/>
    <property type="match status" value="1"/>
</dbReference>
<feature type="transmembrane region" description="Helical" evidence="11">
    <location>
        <begin position="280"/>
        <end position="304"/>
    </location>
</feature>
<dbReference type="SUPFAM" id="SSF52540">
    <property type="entry name" value="P-loop containing nucleoside triphosphate hydrolases"/>
    <property type="match status" value="1"/>
</dbReference>
<dbReference type="GO" id="GO:0043213">
    <property type="term" value="P:bacteriocin transport"/>
    <property type="evidence" value="ECO:0007669"/>
    <property type="project" value="UniProtKB-KW"/>
</dbReference>
<evidence type="ECO:0000259" key="13">
    <source>
        <dbReference type="PROSITE" id="PS50929"/>
    </source>
</evidence>
<dbReference type="PROSITE" id="PS00211">
    <property type="entry name" value="ABC_TRANSPORTER_1"/>
    <property type="match status" value="1"/>
</dbReference>
<keyword evidence="8 11" id="KW-1133">Transmembrane helix</keyword>
<dbReference type="InterPro" id="IPR003439">
    <property type="entry name" value="ABC_transporter-like_ATP-bd"/>
</dbReference>
<keyword evidence="9 11" id="KW-0472">Membrane</keyword>
<dbReference type="GO" id="GO:0034040">
    <property type="term" value="F:ATPase-coupled lipid transmembrane transporter activity"/>
    <property type="evidence" value="ECO:0007669"/>
    <property type="project" value="TreeGrafter"/>
</dbReference>
<dbReference type="PROSITE" id="PS50929">
    <property type="entry name" value="ABC_TM1F"/>
    <property type="match status" value="1"/>
</dbReference>
<protein>
    <submittedName>
        <fullName evidence="15">Peptidase domain-containing ABC transporter</fullName>
    </submittedName>
</protein>
<gene>
    <name evidence="15" type="ORF">EII40_00170</name>
</gene>